<evidence type="ECO:0000313" key="3">
    <source>
        <dbReference type="Proteomes" id="UP000198802"/>
    </source>
</evidence>
<dbReference type="CDD" id="cd05289">
    <property type="entry name" value="MDR_like_2"/>
    <property type="match status" value="1"/>
</dbReference>
<protein>
    <submittedName>
        <fullName evidence="2">NADPH:quinone reductase</fullName>
    </submittedName>
</protein>
<dbReference type="PANTHER" id="PTHR44013:SF1">
    <property type="entry name" value="ZINC-TYPE ALCOHOL DEHYDROGENASE-LIKE PROTEIN C16A3.02C"/>
    <property type="match status" value="1"/>
</dbReference>
<feature type="domain" description="Enoyl reductase (ER)" evidence="1">
    <location>
        <begin position="16"/>
        <end position="335"/>
    </location>
</feature>
<dbReference type="SUPFAM" id="SSF50129">
    <property type="entry name" value="GroES-like"/>
    <property type="match status" value="1"/>
</dbReference>
<sequence>MPVTITMRAVVADDYGPVERLEVRSLPVPRPGPGQIQVRVRASTLNPAEVRVLDGSMRDLAPLSFPHVVGRDFAGVVTETGDGVRRFAVGDEVFGFGFPESMANLAAMVGSPPSLATGTLAEYAVFEADTPGLALRPAGLTAEHAATLPTAGLTALALARAGEFQPGDVVAVIGATGGVGSVLLPLLSTAKVHVVATASPVDDGYVRDLGAAEVIDHRAVDVADEIVRRHPDGVDAVVNLALPGDGLVGAATAIRPGGRLLNIVFPVPDAAAFRGKDLTVQTVITSAQPGDLDLLAAQALDGSLPAAISRRYPLADGVRACVEFLNEHTRGKVVVVVAEDEEG</sequence>
<accession>A0A0S4QX11</accession>
<reference evidence="3" key="1">
    <citation type="submission" date="2015-11" db="EMBL/GenBank/DDBJ databases">
        <authorList>
            <person name="Varghese N."/>
        </authorList>
    </citation>
    <scope>NUCLEOTIDE SEQUENCE [LARGE SCALE GENOMIC DNA]</scope>
    <source>
        <strain evidence="3">DSM 45899</strain>
    </source>
</reference>
<organism evidence="2 3">
    <name type="scientific">Parafrankia irregularis</name>
    <dbReference type="NCBI Taxonomy" id="795642"/>
    <lineage>
        <taxon>Bacteria</taxon>
        <taxon>Bacillati</taxon>
        <taxon>Actinomycetota</taxon>
        <taxon>Actinomycetes</taxon>
        <taxon>Frankiales</taxon>
        <taxon>Frankiaceae</taxon>
        <taxon>Parafrankia</taxon>
    </lineage>
</organism>
<dbReference type="InterPro" id="IPR036291">
    <property type="entry name" value="NAD(P)-bd_dom_sf"/>
</dbReference>
<dbReference type="Proteomes" id="UP000198802">
    <property type="component" value="Unassembled WGS sequence"/>
</dbReference>
<dbReference type="SMART" id="SM00829">
    <property type="entry name" value="PKS_ER"/>
    <property type="match status" value="1"/>
</dbReference>
<gene>
    <name evidence="2" type="ORF">Ga0074812_12455</name>
</gene>
<proteinExistence type="predicted"/>
<dbReference type="Pfam" id="PF13602">
    <property type="entry name" value="ADH_zinc_N_2"/>
    <property type="match status" value="1"/>
</dbReference>
<dbReference type="InterPro" id="IPR020843">
    <property type="entry name" value="ER"/>
</dbReference>
<evidence type="ECO:0000313" key="2">
    <source>
        <dbReference type="EMBL" id="CUU59030.1"/>
    </source>
</evidence>
<dbReference type="Gene3D" id="3.90.180.10">
    <property type="entry name" value="Medium-chain alcohol dehydrogenases, catalytic domain"/>
    <property type="match status" value="1"/>
</dbReference>
<dbReference type="GO" id="GO:0016491">
    <property type="term" value="F:oxidoreductase activity"/>
    <property type="evidence" value="ECO:0007669"/>
    <property type="project" value="InterPro"/>
</dbReference>
<dbReference type="Pfam" id="PF08240">
    <property type="entry name" value="ADH_N"/>
    <property type="match status" value="1"/>
</dbReference>
<keyword evidence="3" id="KW-1185">Reference proteome</keyword>
<evidence type="ECO:0000259" key="1">
    <source>
        <dbReference type="SMART" id="SM00829"/>
    </source>
</evidence>
<dbReference type="EMBL" id="FAOZ01000024">
    <property type="protein sequence ID" value="CUU59030.1"/>
    <property type="molecule type" value="Genomic_DNA"/>
</dbReference>
<dbReference type="RefSeq" id="WP_091282946.1">
    <property type="nucleotide sequence ID" value="NZ_FAOZ01000024.1"/>
</dbReference>
<dbReference type="SUPFAM" id="SSF51735">
    <property type="entry name" value="NAD(P)-binding Rossmann-fold domains"/>
    <property type="match status" value="1"/>
</dbReference>
<dbReference type="PANTHER" id="PTHR44013">
    <property type="entry name" value="ZINC-TYPE ALCOHOL DEHYDROGENASE-LIKE PROTEIN C16A3.02C"/>
    <property type="match status" value="1"/>
</dbReference>
<dbReference type="InterPro" id="IPR013154">
    <property type="entry name" value="ADH-like_N"/>
</dbReference>
<dbReference type="Gene3D" id="3.40.50.720">
    <property type="entry name" value="NAD(P)-binding Rossmann-like Domain"/>
    <property type="match status" value="1"/>
</dbReference>
<dbReference type="InterPro" id="IPR011032">
    <property type="entry name" value="GroES-like_sf"/>
</dbReference>
<name>A0A0S4QX11_9ACTN</name>
<dbReference type="InterPro" id="IPR052733">
    <property type="entry name" value="Chloroplast_QOR"/>
</dbReference>
<dbReference type="AlphaFoldDB" id="A0A0S4QX11"/>